<evidence type="ECO:0008006" key="3">
    <source>
        <dbReference type="Google" id="ProtNLM"/>
    </source>
</evidence>
<proteinExistence type="predicted"/>
<dbReference type="Proteomes" id="UP000602381">
    <property type="component" value="Unassembled WGS sequence"/>
</dbReference>
<dbReference type="EMBL" id="BMOV01000003">
    <property type="protein sequence ID" value="GGO09750.1"/>
    <property type="molecule type" value="Genomic_DNA"/>
</dbReference>
<evidence type="ECO:0000313" key="1">
    <source>
        <dbReference type="EMBL" id="GGO09750.1"/>
    </source>
</evidence>
<dbReference type="Pfam" id="PF06698">
    <property type="entry name" value="DUF1192"/>
    <property type="match status" value="1"/>
</dbReference>
<name>A0ABQ2LBW0_9PROT</name>
<dbReference type="InterPro" id="IPR009579">
    <property type="entry name" value="DUF1192"/>
</dbReference>
<protein>
    <recommendedName>
        <fullName evidence="3">DUF1192 domain-containing protein</fullName>
    </recommendedName>
</protein>
<reference evidence="2" key="1">
    <citation type="journal article" date="2019" name="Int. J. Syst. Evol. Microbiol.">
        <title>The Global Catalogue of Microorganisms (GCM) 10K type strain sequencing project: providing services to taxonomists for standard genome sequencing and annotation.</title>
        <authorList>
            <consortium name="The Broad Institute Genomics Platform"/>
            <consortium name="The Broad Institute Genome Sequencing Center for Infectious Disease"/>
            <person name="Wu L."/>
            <person name="Ma J."/>
        </authorList>
    </citation>
    <scope>NUCLEOTIDE SEQUENCE [LARGE SCALE GENOMIC DNA]</scope>
    <source>
        <strain evidence="2">JCM 17843</strain>
    </source>
</reference>
<comment type="caution">
    <text evidence="1">The sequence shown here is derived from an EMBL/GenBank/DDBJ whole genome shotgun (WGS) entry which is preliminary data.</text>
</comment>
<sequence>MDLEDRPVRKDQPIKALEGEDLDSYSLDDLVERIERLRAEIARTERVRASKGASQVAAEALFGKP</sequence>
<gene>
    <name evidence="1" type="ORF">GCM10007972_11560</name>
</gene>
<organism evidence="1 2">
    <name type="scientific">Iodidimonas muriae</name>
    <dbReference type="NCBI Taxonomy" id="261467"/>
    <lineage>
        <taxon>Bacteria</taxon>
        <taxon>Pseudomonadati</taxon>
        <taxon>Pseudomonadota</taxon>
        <taxon>Alphaproteobacteria</taxon>
        <taxon>Iodidimonadales</taxon>
        <taxon>Iodidimonadaceae</taxon>
        <taxon>Iodidimonas</taxon>
    </lineage>
</organism>
<dbReference type="RefSeq" id="WP_150004968.1">
    <property type="nucleotide sequence ID" value="NZ_BMOV01000003.1"/>
</dbReference>
<keyword evidence="2" id="KW-1185">Reference proteome</keyword>
<evidence type="ECO:0000313" key="2">
    <source>
        <dbReference type="Proteomes" id="UP000602381"/>
    </source>
</evidence>
<accession>A0ABQ2LBW0</accession>